<protein>
    <submittedName>
        <fullName evidence="2">Uncharacterized protein</fullName>
    </submittedName>
</protein>
<name>A0A9N7VE36_PLEPL</name>
<feature type="compositionally biased region" description="Basic and acidic residues" evidence="1">
    <location>
        <begin position="1"/>
        <end position="17"/>
    </location>
</feature>
<proteinExistence type="predicted"/>
<accession>A0A9N7VE36</accession>
<feature type="region of interest" description="Disordered" evidence="1">
    <location>
        <begin position="1"/>
        <end position="20"/>
    </location>
</feature>
<dbReference type="AlphaFoldDB" id="A0A9N7VE36"/>
<gene>
    <name evidence="2" type="ORF">PLEPLA_LOCUS35565</name>
</gene>
<dbReference type="EMBL" id="CADEAL010003959">
    <property type="protein sequence ID" value="CAB1447897.1"/>
    <property type="molecule type" value="Genomic_DNA"/>
</dbReference>
<organism evidence="2 3">
    <name type="scientific">Pleuronectes platessa</name>
    <name type="common">European plaice</name>
    <dbReference type="NCBI Taxonomy" id="8262"/>
    <lineage>
        <taxon>Eukaryota</taxon>
        <taxon>Metazoa</taxon>
        <taxon>Chordata</taxon>
        <taxon>Craniata</taxon>
        <taxon>Vertebrata</taxon>
        <taxon>Euteleostomi</taxon>
        <taxon>Actinopterygii</taxon>
        <taxon>Neopterygii</taxon>
        <taxon>Teleostei</taxon>
        <taxon>Neoteleostei</taxon>
        <taxon>Acanthomorphata</taxon>
        <taxon>Carangaria</taxon>
        <taxon>Pleuronectiformes</taxon>
        <taxon>Pleuronectoidei</taxon>
        <taxon>Pleuronectidae</taxon>
        <taxon>Pleuronectes</taxon>
    </lineage>
</organism>
<keyword evidence="3" id="KW-1185">Reference proteome</keyword>
<dbReference type="Proteomes" id="UP001153269">
    <property type="component" value="Unassembled WGS sequence"/>
</dbReference>
<reference evidence="2" key="1">
    <citation type="submission" date="2020-03" db="EMBL/GenBank/DDBJ databases">
        <authorList>
            <person name="Weist P."/>
        </authorList>
    </citation>
    <scope>NUCLEOTIDE SEQUENCE</scope>
</reference>
<evidence type="ECO:0000256" key="1">
    <source>
        <dbReference type="SAM" id="MobiDB-lite"/>
    </source>
</evidence>
<evidence type="ECO:0000313" key="2">
    <source>
        <dbReference type="EMBL" id="CAB1447897.1"/>
    </source>
</evidence>
<comment type="caution">
    <text evidence="2">The sequence shown here is derived from an EMBL/GenBank/DDBJ whole genome shotgun (WGS) entry which is preliminary data.</text>
</comment>
<feature type="region of interest" description="Disordered" evidence="1">
    <location>
        <begin position="49"/>
        <end position="106"/>
    </location>
</feature>
<sequence>MQAGHDNKAFEKREDVHAAPVEDMSLTCAGQRAAHYQYANKAAKLIQPPPDAAAHHLGAGNAGTAVESGSVDISRPSGDDGPDLYLFKGPRREDSPGEVAGGRDGVETITISSRIWKLCRGNKSGRNRGSSRLTHHLLGNRVSECESQTFGLGSVSAPR</sequence>
<feature type="compositionally biased region" description="Low complexity" evidence="1">
    <location>
        <begin position="55"/>
        <end position="65"/>
    </location>
</feature>
<evidence type="ECO:0000313" key="3">
    <source>
        <dbReference type="Proteomes" id="UP001153269"/>
    </source>
</evidence>